<dbReference type="InterPro" id="IPR012944">
    <property type="entry name" value="SusD_RagB_dom"/>
</dbReference>
<evidence type="ECO:0000256" key="5">
    <source>
        <dbReference type="ARBA" id="ARBA00023237"/>
    </source>
</evidence>
<dbReference type="Gene3D" id="1.25.40.390">
    <property type="match status" value="1"/>
</dbReference>
<dbReference type="SUPFAM" id="SSF48452">
    <property type="entry name" value="TPR-like"/>
    <property type="match status" value="1"/>
</dbReference>
<evidence type="ECO:0000313" key="9">
    <source>
        <dbReference type="Proteomes" id="UP001501207"/>
    </source>
</evidence>
<reference evidence="9" key="1">
    <citation type="journal article" date="2019" name="Int. J. Syst. Evol. Microbiol.">
        <title>The Global Catalogue of Microorganisms (GCM) 10K type strain sequencing project: providing services to taxonomists for standard genome sequencing and annotation.</title>
        <authorList>
            <consortium name="The Broad Institute Genomics Platform"/>
            <consortium name="The Broad Institute Genome Sequencing Center for Infectious Disease"/>
            <person name="Wu L."/>
            <person name="Ma J."/>
        </authorList>
    </citation>
    <scope>NUCLEOTIDE SEQUENCE [LARGE SCALE GENOMIC DNA]</scope>
    <source>
        <strain evidence="9">JCM 17664</strain>
    </source>
</reference>
<feature type="domain" description="SusD-like N-terminal" evidence="7">
    <location>
        <begin position="47"/>
        <end position="261"/>
    </location>
</feature>
<dbReference type="InterPro" id="IPR011990">
    <property type="entry name" value="TPR-like_helical_dom_sf"/>
</dbReference>
<keyword evidence="3" id="KW-0732">Signal</keyword>
<keyword evidence="5" id="KW-0998">Cell outer membrane</keyword>
<feature type="domain" description="RagB/SusD" evidence="6">
    <location>
        <begin position="347"/>
        <end position="617"/>
    </location>
</feature>
<dbReference type="Pfam" id="PF14322">
    <property type="entry name" value="SusD-like_3"/>
    <property type="match status" value="1"/>
</dbReference>
<evidence type="ECO:0000259" key="6">
    <source>
        <dbReference type="Pfam" id="PF07980"/>
    </source>
</evidence>
<comment type="caution">
    <text evidence="8">The sequence shown here is derived from an EMBL/GenBank/DDBJ whole genome shotgun (WGS) entry which is preliminary data.</text>
</comment>
<dbReference type="InterPro" id="IPR033985">
    <property type="entry name" value="SusD-like_N"/>
</dbReference>
<comment type="similarity">
    <text evidence="2">Belongs to the SusD family.</text>
</comment>
<proteinExistence type="inferred from homology"/>
<accession>A0ABP8FN82</accession>
<evidence type="ECO:0000259" key="7">
    <source>
        <dbReference type="Pfam" id="PF14322"/>
    </source>
</evidence>
<evidence type="ECO:0000256" key="1">
    <source>
        <dbReference type="ARBA" id="ARBA00004442"/>
    </source>
</evidence>
<dbReference type="Pfam" id="PF07980">
    <property type="entry name" value="SusD_RagB"/>
    <property type="match status" value="1"/>
</dbReference>
<name>A0ABP8FN82_9BACT</name>
<dbReference type="Proteomes" id="UP001501207">
    <property type="component" value="Unassembled WGS sequence"/>
</dbReference>
<gene>
    <name evidence="8" type="ORF">GCM10023143_14550</name>
</gene>
<dbReference type="EMBL" id="BAABFN010000002">
    <property type="protein sequence ID" value="GAA4307691.1"/>
    <property type="molecule type" value="Genomic_DNA"/>
</dbReference>
<protein>
    <submittedName>
        <fullName evidence="8">RagB/SusD family nutrient uptake outer membrane protein</fullName>
    </submittedName>
</protein>
<evidence type="ECO:0000313" key="8">
    <source>
        <dbReference type="EMBL" id="GAA4307691.1"/>
    </source>
</evidence>
<evidence type="ECO:0000256" key="4">
    <source>
        <dbReference type="ARBA" id="ARBA00023136"/>
    </source>
</evidence>
<evidence type="ECO:0000256" key="3">
    <source>
        <dbReference type="ARBA" id="ARBA00022729"/>
    </source>
</evidence>
<dbReference type="RefSeq" id="WP_344977745.1">
    <property type="nucleotide sequence ID" value="NZ_BAABFN010000002.1"/>
</dbReference>
<evidence type="ECO:0000256" key="2">
    <source>
        <dbReference type="ARBA" id="ARBA00006275"/>
    </source>
</evidence>
<keyword evidence="4" id="KW-0472">Membrane</keyword>
<sequence>MKKLSQVRRLAGDYKDLDEYLNLDRKNFIKFNLLALGTFLLNGCNDDFLERKPVDSVTGETFWNTEDNLMVYNNSLYDLARNDDNVPIMQGHYDGFNSHWGSIWNQDEFSDNMAPTNSRHQYFIEVRAGKYHVPDTPADQWFGYKGWDFVRAINVGLENYDKAQVPQEIIDRYAAEARLFRGWFYGEKVEKFGDVPWVDKSLNIDDPDLNIARTPRDEVMKHVLDDLNFACEKLPDDWEDGNAPGRLNRWCALLVKSRICLFEGTWQKYRGGPDVEKWLREAADAAKEVMDKGPYKLYTTGDPQHDYNAYMRILDLSGNPEVMYWRKYKLGVITNAVQSYFIDYSGGATKSLVEDYLCTDGLPVTLSPLYKGDEKIEDIFENRDPRLRQTVLHPDDSEKYRYHLDDGRSYPRITGMAGGAISTTGYHIVKFYNADDMIGHAYNTGESPAITLRFAEVLLNYAEAKAELGGISQQDLDISINLLRDRVAMPHMSLSNIPVDPRYTGDGVSPLIAEIRRERRIELAIEGFRYKDLKRWKLGKKLTVKTLGIQWNKDAEARYAGATIQTSVDQASGKAYIDPYKGVDWDNPVFDEHKHYLWPIPLSVIAKNSKIEQNPGWE</sequence>
<organism evidence="8 9">
    <name type="scientific">Compostibacter hankyongensis</name>
    <dbReference type="NCBI Taxonomy" id="1007089"/>
    <lineage>
        <taxon>Bacteria</taxon>
        <taxon>Pseudomonadati</taxon>
        <taxon>Bacteroidota</taxon>
        <taxon>Chitinophagia</taxon>
        <taxon>Chitinophagales</taxon>
        <taxon>Chitinophagaceae</taxon>
        <taxon>Compostibacter</taxon>
    </lineage>
</organism>
<keyword evidence="9" id="KW-1185">Reference proteome</keyword>
<comment type="subcellular location">
    <subcellularLocation>
        <location evidence="1">Cell outer membrane</location>
    </subcellularLocation>
</comment>